<proteinExistence type="predicted"/>
<dbReference type="Proteomes" id="UP001062846">
    <property type="component" value="Chromosome 10"/>
</dbReference>
<reference evidence="1" key="1">
    <citation type="submission" date="2022-02" db="EMBL/GenBank/DDBJ databases">
        <title>Plant Genome Project.</title>
        <authorList>
            <person name="Zhang R.-G."/>
        </authorList>
    </citation>
    <scope>NUCLEOTIDE SEQUENCE</scope>
    <source>
        <strain evidence="1">AT1</strain>
    </source>
</reference>
<accession>A0ACC0M1Y2</accession>
<dbReference type="EMBL" id="CM046397">
    <property type="protein sequence ID" value="KAI8534766.1"/>
    <property type="molecule type" value="Genomic_DNA"/>
</dbReference>
<comment type="caution">
    <text evidence="1">The sequence shown here is derived from an EMBL/GenBank/DDBJ whole genome shotgun (WGS) entry which is preliminary data.</text>
</comment>
<gene>
    <name evidence="1" type="ORF">RHMOL_Rhmol10G0122400</name>
</gene>
<evidence type="ECO:0000313" key="2">
    <source>
        <dbReference type="Proteomes" id="UP001062846"/>
    </source>
</evidence>
<protein>
    <submittedName>
        <fullName evidence="1">Uncharacterized protein</fullName>
    </submittedName>
</protein>
<sequence length="168" mass="18877">MGKKKGKGTKFTRCFKAPFRFLIKARDFYVRAMCDWAARFEKCGGATGYYAVAQFSIPPDSYGFHSSRNSMQNEELMELMRATSARNQNNRVDDKSEILWRLPCVKSTIAGGSSARRRGRVGIERIEEDMPCLLQMGNEFQRDDAVGIEATLIVCKIIRTPGCIDSAG</sequence>
<evidence type="ECO:0000313" key="1">
    <source>
        <dbReference type="EMBL" id="KAI8534766.1"/>
    </source>
</evidence>
<name>A0ACC0M1Y2_RHOML</name>
<keyword evidence="2" id="KW-1185">Reference proteome</keyword>
<organism evidence="1 2">
    <name type="scientific">Rhododendron molle</name>
    <name type="common">Chinese azalea</name>
    <name type="synonym">Azalea mollis</name>
    <dbReference type="NCBI Taxonomy" id="49168"/>
    <lineage>
        <taxon>Eukaryota</taxon>
        <taxon>Viridiplantae</taxon>
        <taxon>Streptophyta</taxon>
        <taxon>Embryophyta</taxon>
        <taxon>Tracheophyta</taxon>
        <taxon>Spermatophyta</taxon>
        <taxon>Magnoliopsida</taxon>
        <taxon>eudicotyledons</taxon>
        <taxon>Gunneridae</taxon>
        <taxon>Pentapetalae</taxon>
        <taxon>asterids</taxon>
        <taxon>Ericales</taxon>
        <taxon>Ericaceae</taxon>
        <taxon>Ericoideae</taxon>
        <taxon>Rhodoreae</taxon>
        <taxon>Rhododendron</taxon>
    </lineage>
</organism>